<comment type="caution">
    <text evidence="8">The sequence shown here is derived from an EMBL/GenBank/DDBJ whole genome shotgun (WGS) entry which is preliminary data.</text>
</comment>
<dbReference type="PANTHER" id="PTHR16301:SF25">
    <property type="entry name" value="PROTEIN IMPACT"/>
    <property type="match status" value="1"/>
</dbReference>
<dbReference type="SMART" id="SM00591">
    <property type="entry name" value="RWD"/>
    <property type="match status" value="1"/>
</dbReference>
<dbReference type="OrthoDB" id="69641at2759"/>
<accession>A0A8J2MNY5</accession>
<dbReference type="EMBL" id="CAJNRD030001122">
    <property type="protein sequence ID" value="CAG5101136.1"/>
    <property type="molecule type" value="Genomic_DNA"/>
</dbReference>
<sequence>CIRAYVNLQCLKLCLFINIYFIDCQQSIVIGINAFYYRVFDMDNFTQQVDEIEALTAIYGDDWQVEDEENRAFSMNVHEGDKSIKLYVKLTADYPSSAPPYFELSAPQLRLEQKNHISSLLQEVYLSLAGGPVLYEWIEKIREELQKDKSCKIEQVIEHNEVVKKSPKSSKKSNEEKEEKIPEIYHGDVIVDRKSSFQGHAAQVFSVHDVKNVLKKLYEIKKIEQATHNMYAYRIVTDNKNFAQDCEDDGESQAGSRLLHFLQIVDAKNVLVVISRWYGGIHLGPDRFRHINNAARQVLEAANLISRNKEHKK</sequence>
<protein>
    <submittedName>
        <fullName evidence="8">Similar to impact-A: Protein IMPACT-A (Xenopus tropicalis)</fullName>
    </submittedName>
</protein>
<comment type="similarity">
    <text evidence="2">Belongs to the IMPACT family.</text>
</comment>
<dbReference type="InterPro" id="IPR036956">
    <property type="entry name" value="Impact_N_sf"/>
</dbReference>
<keyword evidence="3" id="KW-0963">Cytoplasm</keyword>
<dbReference type="InterPro" id="IPR023582">
    <property type="entry name" value="Impact"/>
</dbReference>
<dbReference type="GO" id="GO:0140469">
    <property type="term" value="P:GCN2-mediated signaling"/>
    <property type="evidence" value="ECO:0007669"/>
    <property type="project" value="TreeGrafter"/>
</dbReference>
<dbReference type="SUPFAM" id="SSF54495">
    <property type="entry name" value="UBC-like"/>
    <property type="match status" value="1"/>
</dbReference>
<evidence type="ECO:0000256" key="2">
    <source>
        <dbReference type="ARBA" id="ARBA00007665"/>
    </source>
</evidence>
<dbReference type="Gene3D" id="3.30.230.30">
    <property type="entry name" value="Impact, N-terminal domain"/>
    <property type="match status" value="1"/>
</dbReference>
<evidence type="ECO:0000256" key="4">
    <source>
        <dbReference type="ARBA" id="ARBA00022491"/>
    </source>
</evidence>
<dbReference type="CDD" id="cd23821">
    <property type="entry name" value="RWD_IMPACT"/>
    <property type="match status" value="1"/>
</dbReference>
<dbReference type="GO" id="GO:0006446">
    <property type="term" value="P:regulation of translational initiation"/>
    <property type="evidence" value="ECO:0007669"/>
    <property type="project" value="TreeGrafter"/>
</dbReference>
<feature type="domain" description="RWD" evidence="7">
    <location>
        <begin position="50"/>
        <end position="148"/>
    </location>
</feature>
<dbReference type="PANTHER" id="PTHR16301">
    <property type="entry name" value="IMPACT-RELATED"/>
    <property type="match status" value="1"/>
</dbReference>
<evidence type="ECO:0000259" key="7">
    <source>
        <dbReference type="PROSITE" id="PS50908"/>
    </source>
</evidence>
<dbReference type="InterPro" id="IPR016135">
    <property type="entry name" value="UBQ-conjugating_enzyme/RWD"/>
</dbReference>
<dbReference type="InterPro" id="IPR001498">
    <property type="entry name" value="Impact_N"/>
</dbReference>
<dbReference type="AlphaFoldDB" id="A0A8J2MNY5"/>
<dbReference type="PROSITE" id="PS50908">
    <property type="entry name" value="RWD"/>
    <property type="match status" value="1"/>
</dbReference>
<keyword evidence="5" id="KW-0810">Translation regulation</keyword>
<evidence type="ECO:0000313" key="8">
    <source>
        <dbReference type="EMBL" id="CAG5101136.1"/>
    </source>
</evidence>
<keyword evidence="4" id="KW-0678">Repressor</keyword>
<evidence type="ECO:0000256" key="5">
    <source>
        <dbReference type="ARBA" id="ARBA00022845"/>
    </source>
</evidence>
<reference evidence="8" key="1">
    <citation type="submission" date="2021-04" db="EMBL/GenBank/DDBJ databases">
        <authorList>
            <person name="Chebbi M.A.C M."/>
        </authorList>
    </citation>
    <scope>NUCLEOTIDE SEQUENCE</scope>
</reference>
<feature type="non-terminal residue" evidence="8">
    <location>
        <position position="313"/>
    </location>
</feature>
<evidence type="ECO:0000256" key="6">
    <source>
        <dbReference type="ARBA" id="ARBA00023016"/>
    </source>
</evidence>
<dbReference type="Gene3D" id="3.10.110.10">
    <property type="entry name" value="Ubiquitin Conjugating Enzyme"/>
    <property type="match status" value="1"/>
</dbReference>
<keyword evidence="9" id="KW-1185">Reference proteome</keyword>
<gene>
    <name evidence="8" type="ORF">HICCMSTLAB_LOCUS10209</name>
</gene>
<comment type="subcellular location">
    <subcellularLocation>
        <location evidence="1">Cytoplasm</location>
    </subcellularLocation>
</comment>
<evidence type="ECO:0000256" key="3">
    <source>
        <dbReference type="ARBA" id="ARBA00022490"/>
    </source>
</evidence>
<name>A0A8J2MNY5_COTCN</name>
<dbReference type="GO" id="GO:0005737">
    <property type="term" value="C:cytoplasm"/>
    <property type="evidence" value="ECO:0007669"/>
    <property type="project" value="UniProtKB-SubCell"/>
</dbReference>
<dbReference type="InterPro" id="IPR020568">
    <property type="entry name" value="Ribosomal_Su5_D2-typ_SF"/>
</dbReference>
<dbReference type="SUPFAM" id="SSF54211">
    <property type="entry name" value="Ribosomal protein S5 domain 2-like"/>
    <property type="match status" value="1"/>
</dbReference>
<proteinExistence type="inferred from homology"/>
<organism evidence="8 9">
    <name type="scientific">Cotesia congregata</name>
    <name type="common">Parasitoid wasp</name>
    <name type="synonym">Apanteles congregatus</name>
    <dbReference type="NCBI Taxonomy" id="51543"/>
    <lineage>
        <taxon>Eukaryota</taxon>
        <taxon>Metazoa</taxon>
        <taxon>Ecdysozoa</taxon>
        <taxon>Arthropoda</taxon>
        <taxon>Hexapoda</taxon>
        <taxon>Insecta</taxon>
        <taxon>Pterygota</taxon>
        <taxon>Neoptera</taxon>
        <taxon>Endopterygota</taxon>
        <taxon>Hymenoptera</taxon>
        <taxon>Apocrita</taxon>
        <taxon>Ichneumonoidea</taxon>
        <taxon>Braconidae</taxon>
        <taxon>Microgastrinae</taxon>
        <taxon>Cotesia</taxon>
    </lineage>
</organism>
<keyword evidence="6" id="KW-0346">Stress response</keyword>
<dbReference type="Pfam" id="PF01205">
    <property type="entry name" value="Impact_N"/>
    <property type="match status" value="1"/>
</dbReference>
<dbReference type="InterPro" id="IPR006575">
    <property type="entry name" value="RWD_dom"/>
</dbReference>
<dbReference type="Proteomes" id="UP000786811">
    <property type="component" value="Unassembled WGS sequence"/>
</dbReference>
<dbReference type="Pfam" id="PF05773">
    <property type="entry name" value="RWD"/>
    <property type="match status" value="1"/>
</dbReference>
<evidence type="ECO:0000313" key="9">
    <source>
        <dbReference type="Proteomes" id="UP000786811"/>
    </source>
</evidence>
<evidence type="ECO:0000256" key="1">
    <source>
        <dbReference type="ARBA" id="ARBA00004496"/>
    </source>
</evidence>